<dbReference type="Proteomes" id="UP000735302">
    <property type="component" value="Unassembled WGS sequence"/>
</dbReference>
<accession>A0AAV3YAH0</accession>
<protein>
    <submittedName>
        <fullName evidence="2">Uncharacterized protein</fullName>
    </submittedName>
</protein>
<keyword evidence="3" id="KW-1185">Reference proteome</keyword>
<evidence type="ECO:0000256" key="1">
    <source>
        <dbReference type="SAM" id="MobiDB-lite"/>
    </source>
</evidence>
<sequence length="152" mass="16484">MVNKNPPAPIDTVAFEELQYCHQPGEQLGVTVEENRHPHQSVNAGLRQNIVTASGLELEAIVPAWFLKIQPSRSRSVRPPSIHWLRRHQGLESPLSADDAKSTKPNKRASDGDARCSRGADSQTSAQFAGRGTAAQKAQAGSTTELSVCTLY</sequence>
<gene>
    <name evidence="2" type="ORF">PoB_000589600</name>
</gene>
<evidence type="ECO:0000313" key="2">
    <source>
        <dbReference type="EMBL" id="GFN79390.1"/>
    </source>
</evidence>
<name>A0AAV3YAH0_9GAST</name>
<comment type="caution">
    <text evidence="2">The sequence shown here is derived from an EMBL/GenBank/DDBJ whole genome shotgun (WGS) entry which is preliminary data.</text>
</comment>
<organism evidence="2 3">
    <name type="scientific">Plakobranchus ocellatus</name>
    <dbReference type="NCBI Taxonomy" id="259542"/>
    <lineage>
        <taxon>Eukaryota</taxon>
        <taxon>Metazoa</taxon>
        <taxon>Spiralia</taxon>
        <taxon>Lophotrochozoa</taxon>
        <taxon>Mollusca</taxon>
        <taxon>Gastropoda</taxon>
        <taxon>Heterobranchia</taxon>
        <taxon>Euthyneura</taxon>
        <taxon>Panpulmonata</taxon>
        <taxon>Sacoglossa</taxon>
        <taxon>Placobranchoidea</taxon>
        <taxon>Plakobranchidae</taxon>
        <taxon>Plakobranchus</taxon>
    </lineage>
</organism>
<dbReference type="AlphaFoldDB" id="A0AAV3YAH0"/>
<feature type="region of interest" description="Disordered" evidence="1">
    <location>
        <begin position="72"/>
        <end position="131"/>
    </location>
</feature>
<reference evidence="2 3" key="1">
    <citation type="journal article" date="2021" name="Elife">
        <title>Chloroplast acquisition without the gene transfer in kleptoplastic sea slugs, Plakobranchus ocellatus.</title>
        <authorList>
            <person name="Maeda T."/>
            <person name="Takahashi S."/>
            <person name="Yoshida T."/>
            <person name="Shimamura S."/>
            <person name="Takaki Y."/>
            <person name="Nagai Y."/>
            <person name="Toyoda A."/>
            <person name="Suzuki Y."/>
            <person name="Arimoto A."/>
            <person name="Ishii H."/>
            <person name="Satoh N."/>
            <person name="Nishiyama T."/>
            <person name="Hasebe M."/>
            <person name="Maruyama T."/>
            <person name="Minagawa J."/>
            <person name="Obokata J."/>
            <person name="Shigenobu S."/>
        </authorList>
    </citation>
    <scope>NUCLEOTIDE SEQUENCE [LARGE SCALE GENOMIC DNA]</scope>
</reference>
<feature type="compositionally biased region" description="Low complexity" evidence="1">
    <location>
        <begin position="72"/>
        <end position="81"/>
    </location>
</feature>
<evidence type="ECO:0000313" key="3">
    <source>
        <dbReference type="Proteomes" id="UP000735302"/>
    </source>
</evidence>
<dbReference type="EMBL" id="BLXT01000663">
    <property type="protein sequence ID" value="GFN79390.1"/>
    <property type="molecule type" value="Genomic_DNA"/>
</dbReference>
<proteinExistence type="predicted"/>
<feature type="compositionally biased region" description="Basic and acidic residues" evidence="1">
    <location>
        <begin position="98"/>
        <end position="118"/>
    </location>
</feature>